<dbReference type="OrthoDB" id="9835686at2"/>
<protein>
    <recommendedName>
        <fullName evidence="4">Lipoprotein</fullName>
    </recommendedName>
</protein>
<evidence type="ECO:0008006" key="4">
    <source>
        <dbReference type="Google" id="ProtNLM"/>
    </source>
</evidence>
<name>A0A2S9XQT5_9BACT</name>
<reference evidence="2 3" key="1">
    <citation type="submission" date="2018-03" db="EMBL/GenBank/DDBJ databases">
        <title>Draft Genome Sequences of the Obligatory Marine Myxobacteria Enhygromyxa salina SWB007.</title>
        <authorList>
            <person name="Poehlein A."/>
            <person name="Moghaddam J.A."/>
            <person name="Harms H."/>
            <person name="Alanjari M."/>
            <person name="Koenig G.M."/>
            <person name="Daniel R."/>
            <person name="Schaeberle T.F."/>
        </authorList>
    </citation>
    <scope>NUCLEOTIDE SEQUENCE [LARGE SCALE GENOMIC DNA]</scope>
    <source>
        <strain evidence="2 3">SWB007</strain>
    </source>
</reference>
<keyword evidence="1" id="KW-0732">Signal</keyword>
<feature type="chain" id="PRO_5015584569" description="Lipoprotein" evidence="1">
    <location>
        <begin position="21"/>
        <end position="219"/>
    </location>
</feature>
<evidence type="ECO:0000313" key="2">
    <source>
        <dbReference type="EMBL" id="PRP95228.1"/>
    </source>
</evidence>
<organism evidence="2 3">
    <name type="scientific">Enhygromyxa salina</name>
    <dbReference type="NCBI Taxonomy" id="215803"/>
    <lineage>
        <taxon>Bacteria</taxon>
        <taxon>Pseudomonadati</taxon>
        <taxon>Myxococcota</taxon>
        <taxon>Polyangia</taxon>
        <taxon>Nannocystales</taxon>
        <taxon>Nannocystaceae</taxon>
        <taxon>Enhygromyxa</taxon>
    </lineage>
</organism>
<gene>
    <name evidence="2" type="ORF">ENSA7_75420</name>
</gene>
<dbReference type="EMBL" id="PVNL01000138">
    <property type="protein sequence ID" value="PRP95228.1"/>
    <property type="molecule type" value="Genomic_DNA"/>
</dbReference>
<dbReference type="AlphaFoldDB" id="A0A2S9XQT5"/>
<accession>A0A2S9XQT5</accession>
<dbReference type="RefSeq" id="WP_106094306.1">
    <property type="nucleotide sequence ID" value="NZ_PVNL01000138.1"/>
</dbReference>
<proteinExistence type="predicted"/>
<dbReference type="PROSITE" id="PS51257">
    <property type="entry name" value="PROKAR_LIPOPROTEIN"/>
    <property type="match status" value="1"/>
</dbReference>
<comment type="caution">
    <text evidence="2">The sequence shown here is derived from an EMBL/GenBank/DDBJ whole genome shotgun (WGS) entry which is preliminary data.</text>
</comment>
<sequence length="219" mass="23352">MPVRFVPASLLILSILISTAGCGHTPSVAPLPELGVAPPPAVFIEQRGAAPPGVVELGPACPAVVGDAPTAFFDDRVLVRLPPGVEGEQVPEQSPSFARSHSPIAMGCESGLAASVFVDSQRNLGNKGLAAARERLFSNLNFPDHPDIDVVDGSDEGDDISLVMRFPNHPVWGGVRVYLRMTERYGRIHTIGFLTEQRSYHQLEPLFQASATTLLIVPG</sequence>
<dbReference type="Proteomes" id="UP000238823">
    <property type="component" value="Unassembled WGS sequence"/>
</dbReference>
<feature type="signal peptide" evidence="1">
    <location>
        <begin position="1"/>
        <end position="20"/>
    </location>
</feature>
<evidence type="ECO:0000313" key="3">
    <source>
        <dbReference type="Proteomes" id="UP000238823"/>
    </source>
</evidence>
<evidence type="ECO:0000256" key="1">
    <source>
        <dbReference type="SAM" id="SignalP"/>
    </source>
</evidence>